<keyword evidence="2" id="KW-1185">Reference proteome</keyword>
<dbReference type="Proteomes" id="UP001629059">
    <property type="component" value="Unassembled WGS sequence"/>
</dbReference>
<reference evidence="1 2" key="1">
    <citation type="submission" date="2024-06" db="EMBL/GenBank/DDBJ databases">
        <authorList>
            <person name="Kaempfer P."/>
            <person name="Viver T."/>
        </authorList>
    </citation>
    <scope>NUCLEOTIDE SEQUENCE [LARGE SCALE GENOMIC DNA]</scope>
    <source>
        <strain evidence="1 2">ST-75</strain>
    </source>
</reference>
<organism evidence="1 2">
    <name type="scientific">Flavobacterium rhizophilum</name>
    <dbReference type="NCBI Taxonomy" id="3163296"/>
    <lineage>
        <taxon>Bacteria</taxon>
        <taxon>Pseudomonadati</taxon>
        <taxon>Bacteroidota</taxon>
        <taxon>Flavobacteriia</taxon>
        <taxon>Flavobacteriales</taxon>
        <taxon>Flavobacteriaceae</taxon>
        <taxon>Flavobacterium</taxon>
    </lineage>
</organism>
<dbReference type="EMBL" id="JBELQB010000003">
    <property type="protein sequence ID" value="MFL9836663.1"/>
    <property type="molecule type" value="Genomic_DNA"/>
</dbReference>
<accession>A0ABW8Y9J8</accession>
<evidence type="ECO:0008006" key="3">
    <source>
        <dbReference type="Google" id="ProtNLM"/>
    </source>
</evidence>
<evidence type="ECO:0000313" key="2">
    <source>
        <dbReference type="Proteomes" id="UP001629059"/>
    </source>
</evidence>
<gene>
    <name evidence="1" type="ORF">ABS768_04085</name>
</gene>
<proteinExistence type="predicted"/>
<name>A0ABW8Y9J8_9FLAO</name>
<comment type="caution">
    <text evidence="1">The sequence shown here is derived from an EMBL/GenBank/DDBJ whole genome shotgun (WGS) entry which is preliminary data.</text>
</comment>
<evidence type="ECO:0000313" key="1">
    <source>
        <dbReference type="EMBL" id="MFL9836663.1"/>
    </source>
</evidence>
<sequence>MKETIRITLAVIVIFCTSCSTMKQNINKNNKFTDKTISSLLEKNGNVFYLTSTYATFSTIWTYHNDKLEVYKLANGKISLQQEYSTTSIYNVNQISKEELFELDQCMELDGDGFGYRIKRDSEIEQQDLPIGIECFTKLKYKSDFLNKVVEDINTHKMWDVRYE</sequence>
<protein>
    <recommendedName>
        <fullName evidence="3">Lipoprotein</fullName>
    </recommendedName>
</protein>
<dbReference type="RefSeq" id="WP_408073696.1">
    <property type="nucleotide sequence ID" value="NZ_JBELQB010000003.1"/>
</dbReference>